<proteinExistence type="predicted"/>
<keyword evidence="2" id="KW-0408">Iron</keyword>
<name>A0A6P8AZ49_PYRGI</name>
<dbReference type="KEGG" id="pgri:PgNI_10271"/>
<dbReference type="SUPFAM" id="SSF48264">
    <property type="entry name" value="Cytochrome P450"/>
    <property type="match status" value="1"/>
</dbReference>
<keyword evidence="3" id="KW-1185">Reference proteome</keyword>
<organism evidence="3 4">
    <name type="scientific">Pyricularia grisea</name>
    <name type="common">Crabgrass-specific blast fungus</name>
    <name type="synonym">Magnaporthe grisea</name>
    <dbReference type="NCBI Taxonomy" id="148305"/>
    <lineage>
        <taxon>Eukaryota</taxon>
        <taxon>Fungi</taxon>
        <taxon>Dikarya</taxon>
        <taxon>Ascomycota</taxon>
        <taxon>Pezizomycotina</taxon>
        <taxon>Sordariomycetes</taxon>
        <taxon>Sordariomycetidae</taxon>
        <taxon>Magnaporthales</taxon>
        <taxon>Pyriculariaceae</taxon>
        <taxon>Pyricularia</taxon>
    </lineage>
</organism>
<reference evidence="3 4" key="1">
    <citation type="journal article" date="2019" name="Mol. Biol. Evol.">
        <title>Blast fungal genomes show frequent chromosomal changes, gene gains and losses, and effector gene turnover.</title>
        <authorList>
            <person name="Gomez Luciano L.B."/>
            <person name="Jason Tsai I."/>
            <person name="Chuma I."/>
            <person name="Tosa Y."/>
            <person name="Chen Y.H."/>
            <person name="Li J.Y."/>
            <person name="Li M.Y."/>
            <person name="Jade Lu M.Y."/>
            <person name="Nakayashiki H."/>
            <person name="Li W.H."/>
        </authorList>
    </citation>
    <scope>NUCLEOTIDE SEQUENCE [LARGE SCALE GENOMIC DNA]</scope>
    <source>
        <strain evidence="3 4">NI907</strain>
    </source>
</reference>
<dbReference type="InterPro" id="IPR017972">
    <property type="entry name" value="Cyt_P450_CS"/>
</dbReference>
<evidence type="ECO:0000313" key="4">
    <source>
        <dbReference type="RefSeq" id="XP_030980188.1"/>
    </source>
</evidence>
<evidence type="ECO:0000256" key="1">
    <source>
        <dbReference type="ARBA" id="ARBA00022723"/>
    </source>
</evidence>
<accession>A0A6P8AZ49</accession>
<dbReference type="GO" id="GO:0016705">
    <property type="term" value="F:oxidoreductase activity, acting on paired donors, with incorporation or reduction of molecular oxygen"/>
    <property type="evidence" value="ECO:0007669"/>
    <property type="project" value="InterPro"/>
</dbReference>
<dbReference type="GO" id="GO:0004497">
    <property type="term" value="F:monooxygenase activity"/>
    <property type="evidence" value="ECO:0007669"/>
    <property type="project" value="InterPro"/>
</dbReference>
<dbReference type="GO" id="GO:0020037">
    <property type="term" value="F:heme binding"/>
    <property type="evidence" value="ECO:0007669"/>
    <property type="project" value="InterPro"/>
</dbReference>
<dbReference type="AlphaFoldDB" id="A0A6P8AZ49"/>
<protein>
    <submittedName>
        <fullName evidence="4">Uncharacterized protein</fullName>
    </submittedName>
</protein>
<evidence type="ECO:0000313" key="3">
    <source>
        <dbReference type="Proteomes" id="UP000515153"/>
    </source>
</evidence>
<dbReference type="PROSITE" id="PS00086">
    <property type="entry name" value="CYTOCHROME_P450"/>
    <property type="match status" value="1"/>
</dbReference>
<dbReference type="GeneID" id="41965152"/>
<dbReference type="RefSeq" id="XP_030980188.1">
    <property type="nucleotide sequence ID" value="XM_031130244.1"/>
</dbReference>
<reference evidence="4" key="2">
    <citation type="submission" date="2019-10" db="EMBL/GenBank/DDBJ databases">
        <authorList>
            <consortium name="NCBI Genome Project"/>
        </authorList>
    </citation>
    <scope>NUCLEOTIDE SEQUENCE</scope>
    <source>
        <strain evidence="4">NI907</strain>
    </source>
</reference>
<dbReference type="GO" id="GO:0005506">
    <property type="term" value="F:iron ion binding"/>
    <property type="evidence" value="ECO:0007669"/>
    <property type="project" value="InterPro"/>
</dbReference>
<reference evidence="4" key="3">
    <citation type="submission" date="2025-08" db="UniProtKB">
        <authorList>
            <consortium name="RefSeq"/>
        </authorList>
    </citation>
    <scope>IDENTIFICATION</scope>
    <source>
        <strain evidence="4">NI907</strain>
    </source>
</reference>
<sequence>MPSHPPNSTPAFGRFCAIYPPVAETPSRISAGDDVGSRFVPRRDGAQYLPSGRRTTRCAQLCRTLKTFTSQRWLPDLHPLYEEKEMYAGNVRSACRSFSAGPRDCIGKTLEYVKMRLIAARKICNSDVQLLPG</sequence>
<evidence type="ECO:0000256" key="2">
    <source>
        <dbReference type="ARBA" id="ARBA00023004"/>
    </source>
</evidence>
<keyword evidence="1" id="KW-0479">Metal-binding</keyword>
<dbReference type="Proteomes" id="UP000515153">
    <property type="component" value="Chromosome VII"/>
</dbReference>
<gene>
    <name evidence="4" type="ORF">PgNI_10271</name>
</gene>
<dbReference type="InterPro" id="IPR036396">
    <property type="entry name" value="Cyt_P450_sf"/>
</dbReference>
<dbReference type="Gene3D" id="1.10.630.10">
    <property type="entry name" value="Cytochrome P450"/>
    <property type="match status" value="1"/>
</dbReference>